<evidence type="ECO:0000313" key="2">
    <source>
        <dbReference type="Proteomes" id="UP000244335"/>
    </source>
</evidence>
<dbReference type="AlphaFoldDB" id="A0AA92BZG8"/>
<accession>A0AA92BZG8</accession>
<reference evidence="1 2" key="1">
    <citation type="submission" date="2018-04" db="EMBL/GenBank/DDBJ databases">
        <authorList>
            <person name="Hagen T."/>
        </authorList>
    </citation>
    <scope>NUCLEOTIDE SEQUENCE [LARGE SCALE GENOMIC DNA]</scope>
    <source>
        <strain evidence="1 2">TPD7009</strain>
    </source>
</reference>
<dbReference type="RefSeq" id="WP_116494875.1">
    <property type="nucleotide sequence ID" value="NZ_QDFR01000016.1"/>
</dbReference>
<proteinExistence type="predicted"/>
<organism evidence="1 2">
    <name type="scientific">Rhizobium rhizogenes</name>
    <name type="common">Agrobacterium rhizogenes</name>
    <dbReference type="NCBI Taxonomy" id="359"/>
    <lineage>
        <taxon>Bacteria</taxon>
        <taxon>Pseudomonadati</taxon>
        <taxon>Pseudomonadota</taxon>
        <taxon>Alphaproteobacteria</taxon>
        <taxon>Hyphomicrobiales</taxon>
        <taxon>Rhizobiaceae</taxon>
        <taxon>Rhizobium/Agrobacterium group</taxon>
        <taxon>Rhizobium</taxon>
    </lineage>
</organism>
<dbReference type="Proteomes" id="UP000244335">
    <property type="component" value="Unassembled WGS sequence"/>
</dbReference>
<sequence length="63" mass="7025">MSALSTRTFRVFLHTWAVYDANVEADSSEDAITKAEALYNAEGIDAFSHHDSGHDGYFVEEDL</sequence>
<name>A0AA92BZG8_RHIRH</name>
<protein>
    <submittedName>
        <fullName evidence="1">Uncharacterized protein</fullName>
    </submittedName>
</protein>
<comment type="caution">
    <text evidence="1">The sequence shown here is derived from an EMBL/GenBank/DDBJ whole genome shotgun (WGS) entry which is preliminary data.</text>
</comment>
<evidence type="ECO:0000313" key="1">
    <source>
        <dbReference type="EMBL" id="PVE49881.1"/>
    </source>
</evidence>
<gene>
    <name evidence="1" type="ORF">DC430_23570</name>
</gene>
<dbReference type="EMBL" id="QDFR01000016">
    <property type="protein sequence ID" value="PVE49881.1"/>
    <property type="molecule type" value="Genomic_DNA"/>
</dbReference>